<accession>A0ABS7FY01</accession>
<proteinExistence type="inferred from homology"/>
<reference evidence="4 5" key="1">
    <citation type="submission" date="2021-07" db="EMBL/GenBank/DDBJ databases">
        <title>Actinomadura sp. PM05-2 isolated from lichen.</title>
        <authorList>
            <person name="Somphong A."/>
            <person name="Phongsopitanun W."/>
            <person name="Tanasupawat S."/>
            <person name="Peongsungnone V."/>
        </authorList>
    </citation>
    <scope>NUCLEOTIDE SEQUENCE [LARGE SCALE GENOMIC DNA]</scope>
    <source>
        <strain evidence="4 5">PM05-2</strain>
    </source>
</reference>
<comment type="catalytic activity">
    <reaction evidence="2">
        <text>beta-D-GlcNAc-(1-&gt;4)-Mur2Ac(oyl-L-Ala-gamma-D-Glu-L-Lys-D-Ala-D-Ala)-di-trans,octa-cis-undecaprenyl diphosphate + L-glutamine + ATP + H2O = beta-D-GlcNAc-(1-&gt;4)-Mur2Ac(oyl-L-Ala-D-isoglutaminyl-L-Lys-D-Ala-D-Ala)-di-trans,octa-cis-undecaprenyl diphosphate + L-glutamate + ADP + phosphate + H(+)</text>
        <dbReference type="Rhea" id="RHEA:57928"/>
        <dbReference type="ChEBI" id="CHEBI:15377"/>
        <dbReference type="ChEBI" id="CHEBI:15378"/>
        <dbReference type="ChEBI" id="CHEBI:29985"/>
        <dbReference type="ChEBI" id="CHEBI:30616"/>
        <dbReference type="ChEBI" id="CHEBI:43474"/>
        <dbReference type="ChEBI" id="CHEBI:58359"/>
        <dbReference type="ChEBI" id="CHEBI:60033"/>
        <dbReference type="ChEBI" id="CHEBI:62233"/>
        <dbReference type="ChEBI" id="CHEBI:456216"/>
        <dbReference type="EC" id="6.3.5.13"/>
    </reaction>
</comment>
<evidence type="ECO:0000313" key="5">
    <source>
        <dbReference type="Proteomes" id="UP000774570"/>
    </source>
</evidence>
<dbReference type="PANTHER" id="PTHR21343:SF9">
    <property type="entry name" value="LIPID II ISOGLUTAMINYL SYNTHASE (GLUTAMINE-HYDROLYZING) SUBUNIT GATD"/>
    <property type="match status" value="1"/>
</dbReference>
<name>A0ABS7FY01_9ACTN</name>
<keyword evidence="2" id="KW-0378">Hydrolase</keyword>
<organism evidence="4 5">
    <name type="scientific">Actinomadura parmotrematis</name>
    <dbReference type="NCBI Taxonomy" id="2864039"/>
    <lineage>
        <taxon>Bacteria</taxon>
        <taxon>Bacillati</taxon>
        <taxon>Actinomycetota</taxon>
        <taxon>Actinomycetes</taxon>
        <taxon>Streptosporangiales</taxon>
        <taxon>Thermomonosporaceae</taxon>
        <taxon>Actinomadura</taxon>
    </lineage>
</organism>
<evidence type="ECO:0000259" key="3">
    <source>
        <dbReference type="Pfam" id="PF07685"/>
    </source>
</evidence>
<protein>
    <recommendedName>
        <fullName evidence="2">Lipid II isoglutaminyl synthase (glutamine-hydrolyzing) subunit GatD</fullName>
        <ecNumber evidence="2">6.3.5.13</ecNumber>
    </recommendedName>
    <alternativeName>
        <fullName evidence="2">Lipid II isoglutaminyl synthase glutaminase subunit</fullName>
        <ecNumber evidence="2">3.5.1.2</ecNumber>
    </alternativeName>
</protein>
<keyword evidence="2" id="KW-0436">Ligase</keyword>
<dbReference type="RefSeq" id="WP_220168540.1">
    <property type="nucleotide sequence ID" value="NZ_JAIBOA010000015.1"/>
</dbReference>
<feature type="domain" description="CobB/CobQ-like glutamine amidotransferase" evidence="3">
    <location>
        <begin position="7"/>
        <end position="201"/>
    </location>
</feature>
<evidence type="ECO:0000256" key="1">
    <source>
        <dbReference type="ARBA" id="ARBA00022962"/>
    </source>
</evidence>
<dbReference type="InterPro" id="IPR011698">
    <property type="entry name" value="GATase_3"/>
</dbReference>
<dbReference type="PROSITE" id="PS51274">
    <property type="entry name" value="GATASE_COBBQ"/>
    <property type="match status" value="1"/>
</dbReference>
<dbReference type="InterPro" id="IPR043702">
    <property type="entry name" value="Lipid_II_synth_GatD"/>
</dbReference>
<dbReference type="Gene3D" id="3.40.50.880">
    <property type="match status" value="1"/>
</dbReference>
<keyword evidence="2" id="KW-0961">Cell wall biogenesis/degradation</keyword>
<dbReference type="Proteomes" id="UP000774570">
    <property type="component" value="Unassembled WGS sequence"/>
</dbReference>
<gene>
    <name evidence="2" type="primary">gatD</name>
    <name evidence="4" type="ORF">K1Y72_23260</name>
</gene>
<dbReference type="EMBL" id="JAIBOA010000015">
    <property type="protein sequence ID" value="MBW8485317.1"/>
    <property type="molecule type" value="Genomic_DNA"/>
</dbReference>
<evidence type="ECO:0000313" key="4">
    <source>
        <dbReference type="EMBL" id="MBW8485317.1"/>
    </source>
</evidence>
<dbReference type="EC" id="6.3.5.13" evidence="2"/>
<dbReference type="EC" id="3.5.1.2" evidence="2"/>
<comment type="similarity">
    <text evidence="2">Belongs to the CobB/CobQ family. GatD subfamily.</text>
</comment>
<comment type="function">
    <text evidence="2">The lipid II isoglutaminyl synthase complex catalyzes the formation of alpha-D-isoglutamine in the cell wall lipid II stem peptide. The GatD subunit catalyzes the hydrolysis of glutamine to glutamate and ammonia. The resulting ammonia molecule is channeled to the active site of MurT.</text>
</comment>
<keyword evidence="2" id="KW-0573">Peptidoglycan synthesis</keyword>
<feature type="binding site" evidence="2">
    <location>
        <position position="128"/>
    </location>
    <ligand>
        <name>substrate</name>
    </ligand>
</feature>
<dbReference type="Pfam" id="PF07685">
    <property type="entry name" value="GATase_3"/>
    <property type="match status" value="1"/>
</dbReference>
<keyword evidence="2" id="KW-0133">Cell shape</keyword>
<keyword evidence="1 2" id="KW-0315">Glutamine amidotransferase</keyword>
<dbReference type="InterPro" id="IPR033949">
    <property type="entry name" value="CobQ_GATase1"/>
</dbReference>
<dbReference type="PANTHER" id="PTHR21343">
    <property type="entry name" value="DETHIOBIOTIN SYNTHETASE"/>
    <property type="match status" value="1"/>
</dbReference>
<dbReference type="CDD" id="cd01750">
    <property type="entry name" value="GATase1_CobQ"/>
    <property type="match status" value="1"/>
</dbReference>
<dbReference type="SUPFAM" id="SSF52317">
    <property type="entry name" value="Class I glutamine amidotransferase-like"/>
    <property type="match status" value="1"/>
</dbReference>
<feature type="active site" description="Nucleophile" evidence="2">
    <location>
        <position position="94"/>
    </location>
</feature>
<sequence length="242" mass="25639">MPSDRIKIVWIYPDLLSTYGDQGNTIMLERRAALRGIPTETVHLRSDEPVPQDGDIYLLGGGEDRPQILAAQRLRNDGGLNNAAARGAVVFAVCAGYQIIGHEFGGDEGQQLPGLGILDIRSGRGQQRAVGEVVGDVAAELNVPRITGFENHQGATTIGPNARPLAKVVAGVGNGDGQGFEGAYAGKVLGTYMHGPALVRNPGLADLLLRWALGHEIAPLDDSWAGRLREERLNAVLAAQQG</sequence>
<comment type="caution">
    <text evidence="4">The sequence shown here is derived from an EMBL/GenBank/DDBJ whole genome shotgun (WGS) entry which is preliminary data.</text>
</comment>
<dbReference type="InterPro" id="IPR029062">
    <property type="entry name" value="Class_I_gatase-like"/>
</dbReference>
<keyword evidence="5" id="KW-1185">Reference proteome</keyword>
<comment type="catalytic activity">
    <reaction evidence="2">
        <text>L-glutamine + H2O = L-glutamate + NH4(+)</text>
        <dbReference type="Rhea" id="RHEA:15889"/>
        <dbReference type="ChEBI" id="CHEBI:15377"/>
        <dbReference type="ChEBI" id="CHEBI:28938"/>
        <dbReference type="ChEBI" id="CHEBI:29985"/>
        <dbReference type="ChEBI" id="CHEBI:58359"/>
        <dbReference type="EC" id="3.5.1.2"/>
    </reaction>
</comment>
<comment type="pathway">
    <text evidence="2">Cell wall biogenesis; peptidoglycan biosynthesis.</text>
</comment>
<comment type="subunit">
    <text evidence="2">Forms a heterodimer with MurT.</text>
</comment>
<dbReference type="HAMAP" id="MF_02213">
    <property type="entry name" value="Lipid_II_synth_GatD"/>
    <property type="match status" value="1"/>
</dbReference>
<feature type="active site" evidence="2">
    <location>
        <position position="194"/>
    </location>
</feature>
<evidence type="ECO:0000256" key="2">
    <source>
        <dbReference type="HAMAP-Rule" id="MF_02213"/>
    </source>
</evidence>